<evidence type="ECO:0000256" key="5">
    <source>
        <dbReference type="ARBA" id="ARBA00022457"/>
    </source>
</evidence>
<dbReference type="InterPro" id="IPR022880">
    <property type="entry name" value="DNApol_IV"/>
</dbReference>
<dbReference type="PANTHER" id="PTHR11076">
    <property type="entry name" value="DNA REPAIR POLYMERASE UMUC / TRANSFERASE FAMILY MEMBER"/>
    <property type="match status" value="1"/>
</dbReference>
<dbReference type="InterPro" id="IPR036775">
    <property type="entry name" value="DNA_pol_Y-fam_lit_finger_sf"/>
</dbReference>
<comment type="caution">
    <text evidence="18">The sequence shown here is derived from an EMBL/GenBank/DDBJ whole genome shotgun (WGS) entry which is preliminary data.</text>
</comment>
<evidence type="ECO:0000256" key="9">
    <source>
        <dbReference type="ARBA" id="ARBA00022705"/>
    </source>
</evidence>
<dbReference type="SUPFAM" id="SSF56672">
    <property type="entry name" value="DNA/RNA polymerases"/>
    <property type="match status" value="1"/>
</dbReference>
<dbReference type="Pfam" id="PF00817">
    <property type="entry name" value="IMS"/>
    <property type="match status" value="1"/>
</dbReference>
<evidence type="ECO:0000313" key="19">
    <source>
        <dbReference type="Proteomes" id="UP000429958"/>
    </source>
</evidence>
<evidence type="ECO:0000313" key="18">
    <source>
        <dbReference type="EMBL" id="MSS35292.1"/>
    </source>
</evidence>
<keyword evidence="15" id="KW-0234">DNA repair</keyword>
<keyword evidence="11" id="KW-0227">DNA damage</keyword>
<dbReference type="InterPro" id="IPR043502">
    <property type="entry name" value="DNA/RNA_pol_sf"/>
</dbReference>
<dbReference type="InterPro" id="IPR050116">
    <property type="entry name" value="DNA_polymerase-Y"/>
</dbReference>
<dbReference type="Gene3D" id="3.30.70.270">
    <property type="match status" value="1"/>
</dbReference>
<evidence type="ECO:0000256" key="8">
    <source>
        <dbReference type="ARBA" id="ARBA00022695"/>
    </source>
</evidence>
<dbReference type="SUPFAM" id="SSF100879">
    <property type="entry name" value="Lesion bypass DNA polymerase (Y-family), little finger domain"/>
    <property type="match status" value="1"/>
</dbReference>
<evidence type="ECO:0000256" key="15">
    <source>
        <dbReference type="ARBA" id="ARBA00023204"/>
    </source>
</evidence>
<dbReference type="GO" id="GO:0005829">
    <property type="term" value="C:cytosol"/>
    <property type="evidence" value="ECO:0007669"/>
    <property type="project" value="TreeGrafter"/>
</dbReference>
<keyword evidence="7" id="KW-0808">Transferase</keyword>
<dbReference type="GO" id="GO:0009432">
    <property type="term" value="P:SOS response"/>
    <property type="evidence" value="ECO:0007669"/>
    <property type="project" value="TreeGrafter"/>
</dbReference>
<evidence type="ECO:0000256" key="14">
    <source>
        <dbReference type="ARBA" id="ARBA00023125"/>
    </source>
</evidence>
<dbReference type="GO" id="GO:0006281">
    <property type="term" value="P:DNA repair"/>
    <property type="evidence" value="ECO:0007669"/>
    <property type="project" value="UniProtKB-KW"/>
</dbReference>
<evidence type="ECO:0000256" key="11">
    <source>
        <dbReference type="ARBA" id="ARBA00022763"/>
    </source>
</evidence>
<evidence type="ECO:0000256" key="7">
    <source>
        <dbReference type="ARBA" id="ARBA00022679"/>
    </source>
</evidence>
<evidence type="ECO:0000256" key="3">
    <source>
        <dbReference type="ARBA" id="ARBA00010945"/>
    </source>
</evidence>
<comment type="catalytic activity">
    <reaction evidence="16">
        <text>DNA(n) + a 2'-deoxyribonucleoside 5'-triphosphate = DNA(n+1) + diphosphate</text>
        <dbReference type="Rhea" id="RHEA:22508"/>
        <dbReference type="Rhea" id="RHEA-COMP:17339"/>
        <dbReference type="Rhea" id="RHEA-COMP:17340"/>
        <dbReference type="ChEBI" id="CHEBI:33019"/>
        <dbReference type="ChEBI" id="CHEBI:61560"/>
        <dbReference type="ChEBI" id="CHEBI:173112"/>
        <dbReference type="EC" id="2.7.7.7"/>
    </reaction>
</comment>
<dbReference type="GO" id="GO:0042276">
    <property type="term" value="P:error-prone translesion synthesis"/>
    <property type="evidence" value="ECO:0007669"/>
    <property type="project" value="TreeGrafter"/>
</dbReference>
<dbReference type="PROSITE" id="PS50173">
    <property type="entry name" value="UMUC"/>
    <property type="match status" value="1"/>
</dbReference>
<dbReference type="Gene3D" id="1.10.150.20">
    <property type="entry name" value="5' to 3' exonuclease, C-terminal subdomain"/>
    <property type="match status" value="1"/>
</dbReference>
<comment type="subcellular location">
    <subcellularLocation>
        <location evidence="2">Cytoplasm</location>
    </subcellularLocation>
</comment>
<keyword evidence="10" id="KW-0479">Metal-binding</keyword>
<keyword evidence="6" id="KW-0963">Cytoplasm</keyword>
<dbReference type="EMBL" id="VUMD01000001">
    <property type="protein sequence ID" value="MSS35292.1"/>
    <property type="molecule type" value="Genomic_DNA"/>
</dbReference>
<evidence type="ECO:0000256" key="13">
    <source>
        <dbReference type="ARBA" id="ARBA00022932"/>
    </source>
</evidence>
<proteinExistence type="inferred from homology"/>
<dbReference type="Gene3D" id="3.40.1170.60">
    <property type="match status" value="1"/>
</dbReference>
<evidence type="ECO:0000256" key="16">
    <source>
        <dbReference type="ARBA" id="ARBA00049244"/>
    </source>
</evidence>
<keyword evidence="13" id="KW-0239">DNA-directed DNA polymerase</keyword>
<keyword evidence="14" id="KW-0238">DNA-binding</keyword>
<dbReference type="Gene3D" id="3.30.1490.100">
    <property type="entry name" value="DNA polymerase, Y-family, little finger domain"/>
    <property type="match status" value="1"/>
</dbReference>
<accession>A0A7X2NI72</accession>
<protein>
    <recommendedName>
        <fullName evidence="4">DNA-directed DNA polymerase</fullName>
        <ecNumber evidence="4">2.7.7.7</ecNumber>
    </recommendedName>
</protein>
<evidence type="ECO:0000259" key="17">
    <source>
        <dbReference type="PROSITE" id="PS50173"/>
    </source>
</evidence>
<keyword evidence="9" id="KW-0235">DNA replication</keyword>
<dbReference type="Pfam" id="PF11799">
    <property type="entry name" value="IMS_C"/>
    <property type="match status" value="1"/>
</dbReference>
<evidence type="ECO:0000256" key="12">
    <source>
        <dbReference type="ARBA" id="ARBA00022842"/>
    </source>
</evidence>
<dbReference type="GO" id="GO:0046872">
    <property type="term" value="F:metal ion binding"/>
    <property type="evidence" value="ECO:0007669"/>
    <property type="project" value="UniProtKB-KW"/>
</dbReference>
<dbReference type="Proteomes" id="UP000429958">
    <property type="component" value="Unassembled WGS sequence"/>
</dbReference>
<sequence>MSNQIWYHVDVNSAFLSWTAACEVLINGSDRDLRRIAAVIGGSEKERHGIVLAKSDQAKAFGIRTGESLVEARSRCPGLIVVPPDYELYVNCSRALIRLLEAYCPHVHQYSIDEAFCSMEGTETLWGSPVVFARQLKEEIYKTLGFTVNIGVSDQKLLAKMASEFKKPDRVHTLFQKEIREKLWPLPVHQLFWVGRATAARLKNLGIRTIGELANTDLEILKAHLKKQGEYIWHYANGRDLSPFLQELSENKGYGNSMTIPFDVRDMSIARQALLSLTETAGARLRADGRKASCISVSITDSGFCRCSRQKTLYQATDVTAELYQQACGVLEALWDGSPIRQMGVHTSCPVSYAPYQYHLFPADKEEAYGRLDAAADAIRNKYGEDALMRAVFLKNPLPHMAGGIDKAKRTGVTKALGHP</sequence>
<evidence type="ECO:0000256" key="4">
    <source>
        <dbReference type="ARBA" id="ARBA00012417"/>
    </source>
</evidence>
<dbReference type="InterPro" id="IPR001126">
    <property type="entry name" value="UmuC"/>
</dbReference>
<feature type="domain" description="UmuC" evidence="17">
    <location>
        <begin position="6"/>
        <end position="195"/>
    </location>
</feature>
<dbReference type="InterPro" id="IPR017961">
    <property type="entry name" value="DNA_pol_Y-fam_little_finger"/>
</dbReference>
<name>A0A7X2NI72_9CLOT</name>
<keyword evidence="19" id="KW-1185">Reference proteome</keyword>
<dbReference type="PANTHER" id="PTHR11076:SF35">
    <property type="entry name" value="DNA REPAIR PROTEIN HOMOLOG YOBH"/>
    <property type="match status" value="1"/>
</dbReference>
<comment type="cofactor">
    <cofactor evidence="1">
        <name>Mg(2+)</name>
        <dbReference type="ChEBI" id="CHEBI:18420"/>
    </cofactor>
</comment>
<evidence type="ECO:0000256" key="1">
    <source>
        <dbReference type="ARBA" id="ARBA00001946"/>
    </source>
</evidence>
<dbReference type="EC" id="2.7.7.7" evidence="4"/>
<dbReference type="Pfam" id="PF21999">
    <property type="entry name" value="IMS_HHH_1"/>
    <property type="match status" value="1"/>
</dbReference>
<dbReference type="GO" id="GO:0003684">
    <property type="term" value="F:damaged DNA binding"/>
    <property type="evidence" value="ECO:0007669"/>
    <property type="project" value="InterPro"/>
</dbReference>
<reference evidence="18 19" key="1">
    <citation type="submission" date="2019-08" db="EMBL/GenBank/DDBJ databases">
        <title>In-depth cultivation of the pig gut microbiome towards novel bacterial diversity and tailored functional studies.</title>
        <authorList>
            <person name="Wylensek D."/>
            <person name="Hitch T.C.A."/>
            <person name="Clavel T."/>
        </authorList>
    </citation>
    <scope>NUCLEOTIDE SEQUENCE [LARGE SCALE GENOMIC DNA]</scope>
    <source>
        <strain evidence="18 19">WCA-389-WT-23D1</strain>
    </source>
</reference>
<keyword evidence="5" id="KW-0515">Mutator protein</keyword>
<evidence type="ECO:0000256" key="6">
    <source>
        <dbReference type="ARBA" id="ARBA00022490"/>
    </source>
</evidence>
<dbReference type="AlphaFoldDB" id="A0A7X2NI72"/>
<dbReference type="GO" id="GO:0006260">
    <property type="term" value="P:DNA replication"/>
    <property type="evidence" value="ECO:0007669"/>
    <property type="project" value="UniProtKB-KW"/>
</dbReference>
<dbReference type="RefSeq" id="WP_154470696.1">
    <property type="nucleotide sequence ID" value="NZ_DBEWUL010000165.1"/>
</dbReference>
<comment type="similarity">
    <text evidence="3">Belongs to the DNA polymerase type-Y family.</text>
</comment>
<dbReference type="CDD" id="cd03586">
    <property type="entry name" value="PolY_Pol_IV_kappa"/>
    <property type="match status" value="1"/>
</dbReference>
<gene>
    <name evidence="18" type="ORF">FYJ39_01510</name>
</gene>
<keyword evidence="12" id="KW-0460">Magnesium</keyword>
<evidence type="ECO:0000256" key="10">
    <source>
        <dbReference type="ARBA" id="ARBA00022723"/>
    </source>
</evidence>
<organism evidence="18 19">
    <name type="scientific">Clostridium porci</name>
    <dbReference type="NCBI Taxonomy" id="2605778"/>
    <lineage>
        <taxon>Bacteria</taxon>
        <taxon>Bacillati</taxon>
        <taxon>Bacillota</taxon>
        <taxon>Clostridia</taxon>
        <taxon>Eubacteriales</taxon>
        <taxon>Clostridiaceae</taxon>
        <taxon>Clostridium</taxon>
    </lineage>
</organism>
<evidence type="ECO:0000256" key="2">
    <source>
        <dbReference type="ARBA" id="ARBA00004496"/>
    </source>
</evidence>
<dbReference type="InterPro" id="IPR043128">
    <property type="entry name" value="Rev_trsase/Diguanyl_cyclase"/>
</dbReference>
<dbReference type="InterPro" id="IPR053848">
    <property type="entry name" value="IMS_HHH_1"/>
</dbReference>
<dbReference type="GO" id="GO:0003887">
    <property type="term" value="F:DNA-directed DNA polymerase activity"/>
    <property type="evidence" value="ECO:0007669"/>
    <property type="project" value="UniProtKB-KW"/>
</dbReference>
<keyword evidence="8" id="KW-0548">Nucleotidyltransferase</keyword>